<dbReference type="InterPro" id="IPR038005">
    <property type="entry name" value="RX-like_CC"/>
</dbReference>
<feature type="region of interest" description="Disordered" evidence="6">
    <location>
        <begin position="358"/>
        <end position="383"/>
    </location>
</feature>
<dbReference type="Proteomes" id="UP000007752">
    <property type="component" value="Chromosome 2"/>
</dbReference>
<sequence>MELVVGASTATMDSLLGKLGNLLAQEYDLIRGVRGDIQYISDELASMKAFLLDLAREDPDNRKKHWMKQIRDMAYDFTLVYDLWTFGPRREIASSIAELKVRAQLIADRRIRYGVENPNTQKGKGPPDATSYDIAEDQLASHELGMNEPVGMEKAMKDLEEWVDGTACQEPAVVSIVGFGGVGKTTIAMALYKKVMYQFDCRAWVTVSQNYDLDAVLNDILKQIDPDYRQQCSSKTGTSENIKTLARFGSKLKRDVQRTGSLRQSSPRSIEETSNLKRTETTDNKLESQIKKLLDKKRGMGKQAPLTSVAVCTASSASVVPTRRRRSSGAAMKSGTRQAADGRSCARSVCAVARLAKASDKAAEDGWRGSRTGDDGGGGSRYF</sequence>
<evidence type="ECO:0000256" key="1">
    <source>
        <dbReference type="ARBA" id="ARBA00008894"/>
    </source>
</evidence>
<evidence type="ECO:0000256" key="2">
    <source>
        <dbReference type="ARBA" id="ARBA00022614"/>
    </source>
</evidence>
<feature type="region of interest" description="Disordered" evidence="6">
    <location>
        <begin position="255"/>
        <end position="284"/>
    </location>
</feature>
<feature type="domain" description="NB-ARC" evidence="7">
    <location>
        <begin position="168"/>
        <end position="231"/>
    </location>
</feature>
<evidence type="ECO:0000256" key="6">
    <source>
        <dbReference type="SAM" id="MobiDB-lite"/>
    </source>
</evidence>
<keyword evidence="3" id="KW-0677">Repeat</keyword>
<dbReference type="CDD" id="cd14798">
    <property type="entry name" value="RX-CC_like"/>
    <property type="match status" value="1"/>
</dbReference>
<dbReference type="Gene3D" id="3.40.50.300">
    <property type="entry name" value="P-loop containing nucleotide triphosphate hydrolases"/>
    <property type="match status" value="1"/>
</dbReference>
<evidence type="ECO:0000256" key="3">
    <source>
        <dbReference type="ARBA" id="ARBA00022737"/>
    </source>
</evidence>
<dbReference type="InterPro" id="IPR002182">
    <property type="entry name" value="NB-ARC"/>
</dbReference>
<gene>
    <name evidence="9" type="ORF">OsJ_07523</name>
</gene>
<evidence type="ECO:0000256" key="5">
    <source>
        <dbReference type="ARBA" id="ARBA00022821"/>
    </source>
</evidence>
<accession>A3A921</accession>
<comment type="similarity">
    <text evidence="1">Belongs to the disease resistance NB-LRR family.</text>
</comment>
<reference evidence="9" key="1">
    <citation type="journal article" date="2005" name="PLoS Biol.">
        <title>The genomes of Oryza sativa: a history of duplications.</title>
        <authorList>
            <person name="Yu J."/>
            <person name="Wang J."/>
            <person name="Lin W."/>
            <person name="Li S."/>
            <person name="Li H."/>
            <person name="Zhou J."/>
            <person name="Ni P."/>
            <person name="Dong W."/>
            <person name="Hu S."/>
            <person name="Zeng C."/>
            <person name="Zhang J."/>
            <person name="Zhang Y."/>
            <person name="Li R."/>
            <person name="Xu Z."/>
            <person name="Li S."/>
            <person name="Li X."/>
            <person name="Zheng H."/>
            <person name="Cong L."/>
            <person name="Lin L."/>
            <person name="Yin J."/>
            <person name="Geng J."/>
            <person name="Li G."/>
            <person name="Shi J."/>
            <person name="Liu J."/>
            <person name="Lv H."/>
            <person name="Li J."/>
            <person name="Wang J."/>
            <person name="Deng Y."/>
            <person name="Ran L."/>
            <person name="Shi X."/>
            <person name="Wang X."/>
            <person name="Wu Q."/>
            <person name="Li C."/>
            <person name="Ren X."/>
            <person name="Wang J."/>
            <person name="Wang X."/>
            <person name="Li D."/>
            <person name="Liu D."/>
            <person name="Zhang X."/>
            <person name="Ji Z."/>
            <person name="Zhao W."/>
            <person name="Sun Y."/>
            <person name="Zhang Z."/>
            <person name="Bao J."/>
            <person name="Han Y."/>
            <person name="Dong L."/>
            <person name="Ji J."/>
            <person name="Chen P."/>
            <person name="Wu S."/>
            <person name="Liu J."/>
            <person name="Xiao Y."/>
            <person name="Bu D."/>
            <person name="Tan J."/>
            <person name="Yang L."/>
            <person name="Ye C."/>
            <person name="Zhang J."/>
            <person name="Xu J."/>
            <person name="Zhou Y."/>
            <person name="Yu Y."/>
            <person name="Zhang B."/>
            <person name="Zhuang S."/>
            <person name="Wei H."/>
            <person name="Liu B."/>
            <person name="Lei M."/>
            <person name="Yu H."/>
            <person name="Li Y."/>
            <person name="Xu H."/>
            <person name="Wei S."/>
            <person name="He X."/>
            <person name="Fang L."/>
            <person name="Zhang Z."/>
            <person name="Zhang Y."/>
            <person name="Huang X."/>
            <person name="Su Z."/>
            <person name="Tong W."/>
            <person name="Li J."/>
            <person name="Tong Z."/>
            <person name="Li S."/>
            <person name="Ye J."/>
            <person name="Wang L."/>
            <person name="Fang L."/>
            <person name="Lei T."/>
            <person name="Chen C."/>
            <person name="Chen H."/>
            <person name="Xu Z."/>
            <person name="Li H."/>
            <person name="Huang H."/>
            <person name="Zhang F."/>
            <person name="Xu H."/>
            <person name="Li N."/>
            <person name="Zhao C."/>
            <person name="Li S."/>
            <person name="Dong L."/>
            <person name="Huang Y."/>
            <person name="Li L."/>
            <person name="Xi Y."/>
            <person name="Qi Q."/>
            <person name="Li W."/>
            <person name="Zhang B."/>
            <person name="Hu W."/>
            <person name="Zhang Y."/>
            <person name="Tian X."/>
            <person name="Jiao Y."/>
            <person name="Liang X."/>
            <person name="Jin J."/>
            <person name="Gao L."/>
            <person name="Zheng W."/>
            <person name="Hao B."/>
            <person name="Liu S."/>
            <person name="Wang W."/>
            <person name="Yuan L."/>
            <person name="Cao M."/>
            <person name="McDermott J."/>
            <person name="Samudrala R."/>
            <person name="Wang J."/>
            <person name="Wong G.K."/>
            <person name="Yang H."/>
        </authorList>
    </citation>
    <scope>NUCLEOTIDE SEQUENCE [LARGE SCALE GENOMIC DNA]</scope>
</reference>
<dbReference type="InterPro" id="IPR027417">
    <property type="entry name" value="P-loop_NTPase"/>
</dbReference>
<dbReference type="EMBL" id="CM000139">
    <property type="protein sequence ID" value="EAZ23810.1"/>
    <property type="molecule type" value="Genomic_DNA"/>
</dbReference>
<evidence type="ECO:0000313" key="9">
    <source>
        <dbReference type="EMBL" id="EAZ23810.1"/>
    </source>
</evidence>
<organism evidence="9">
    <name type="scientific">Oryza sativa subsp. japonica</name>
    <name type="common">Rice</name>
    <dbReference type="NCBI Taxonomy" id="39947"/>
    <lineage>
        <taxon>Eukaryota</taxon>
        <taxon>Viridiplantae</taxon>
        <taxon>Streptophyta</taxon>
        <taxon>Embryophyta</taxon>
        <taxon>Tracheophyta</taxon>
        <taxon>Spermatophyta</taxon>
        <taxon>Magnoliopsida</taxon>
        <taxon>Liliopsida</taxon>
        <taxon>Poales</taxon>
        <taxon>Poaceae</taxon>
        <taxon>BOP clade</taxon>
        <taxon>Oryzoideae</taxon>
        <taxon>Oryzeae</taxon>
        <taxon>Oryzinae</taxon>
        <taxon>Oryza</taxon>
        <taxon>Oryza sativa</taxon>
    </lineage>
</organism>
<feature type="compositionally biased region" description="Polar residues" evidence="6">
    <location>
        <begin position="258"/>
        <end position="268"/>
    </location>
</feature>
<evidence type="ECO:0000256" key="4">
    <source>
        <dbReference type="ARBA" id="ARBA00022741"/>
    </source>
</evidence>
<dbReference type="InterPro" id="IPR041118">
    <property type="entry name" value="Rx_N"/>
</dbReference>
<reference evidence="9" key="2">
    <citation type="submission" date="2008-12" db="EMBL/GenBank/DDBJ databases">
        <title>Improved gene annotation of the rice (Oryza sativa) genomes.</title>
        <authorList>
            <person name="Wang J."/>
            <person name="Li R."/>
            <person name="Fan W."/>
            <person name="Huang Q."/>
            <person name="Zhang J."/>
            <person name="Zhou Y."/>
            <person name="Hu Y."/>
            <person name="Zi S."/>
            <person name="Li J."/>
            <person name="Ni P."/>
            <person name="Zheng H."/>
            <person name="Zhang Y."/>
            <person name="Zhao M."/>
            <person name="Hao Q."/>
            <person name="McDermott J."/>
            <person name="Samudrala R."/>
            <person name="Kristiansen K."/>
            <person name="Wong G.K.-S."/>
        </authorList>
    </citation>
    <scope>NUCLEOTIDE SEQUENCE</scope>
</reference>
<evidence type="ECO:0000259" key="8">
    <source>
        <dbReference type="Pfam" id="PF18052"/>
    </source>
</evidence>
<name>A3A921_ORYSJ</name>
<dbReference type="Gene3D" id="1.20.5.4130">
    <property type="match status" value="1"/>
</dbReference>
<dbReference type="Pfam" id="PF18052">
    <property type="entry name" value="Rx_N"/>
    <property type="match status" value="1"/>
</dbReference>
<feature type="compositionally biased region" description="Basic and acidic residues" evidence="6">
    <location>
        <begin position="269"/>
        <end position="284"/>
    </location>
</feature>
<dbReference type="AlphaFoldDB" id="A3A921"/>
<dbReference type="GO" id="GO:0006952">
    <property type="term" value="P:defense response"/>
    <property type="evidence" value="ECO:0007669"/>
    <property type="project" value="UniProtKB-KW"/>
</dbReference>
<dbReference type="SUPFAM" id="SSF52540">
    <property type="entry name" value="P-loop containing nucleoside triphosphate hydrolases"/>
    <property type="match status" value="1"/>
</dbReference>
<feature type="region of interest" description="Disordered" evidence="6">
    <location>
        <begin position="320"/>
        <end position="345"/>
    </location>
</feature>
<protein>
    <submittedName>
        <fullName evidence="9">Uncharacterized protein</fullName>
    </submittedName>
</protein>
<dbReference type="GO" id="GO:0043531">
    <property type="term" value="F:ADP binding"/>
    <property type="evidence" value="ECO:0007669"/>
    <property type="project" value="InterPro"/>
</dbReference>
<dbReference type="PANTHER" id="PTHR19338:SF47">
    <property type="entry name" value="OS11G0687900 PROTEIN"/>
    <property type="match status" value="1"/>
</dbReference>
<evidence type="ECO:0000259" key="7">
    <source>
        <dbReference type="Pfam" id="PF00931"/>
    </source>
</evidence>
<dbReference type="Pfam" id="PF00931">
    <property type="entry name" value="NB-ARC"/>
    <property type="match status" value="1"/>
</dbReference>
<dbReference type="PANTHER" id="PTHR19338">
    <property type="entry name" value="TRANSLOCASE OF INNER MITOCHONDRIAL MEMBRANE 13 HOMOLOG"/>
    <property type="match status" value="1"/>
</dbReference>
<keyword evidence="2" id="KW-0433">Leucine-rich repeat</keyword>
<proteinExistence type="inferred from homology"/>
<feature type="domain" description="Disease resistance N-terminal" evidence="8">
    <location>
        <begin position="12"/>
        <end position="82"/>
    </location>
</feature>
<keyword evidence="4" id="KW-0547">Nucleotide-binding</keyword>
<feature type="compositionally biased region" description="Basic and acidic residues" evidence="6">
    <location>
        <begin position="358"/>
        <end position="374"/>
    </location>
</feature>
<keyword evidence="5" id="KW-0611">Plant defense</keyword>